<feature type="transmembrane region" description="Helical" evidence="1">
    <location>
        <begin position="15"/>
        <end position="32"/>
    </location>
</feature>
<comment type="caution">
    <text evidence="2">The sequence shown here is derived from an EMBL/GenBank/DDBJ whole genome shotgun (WGS) entry which is preliminary data.</text>
</comment>
<keyword evidence="1" id="KW-0472">Membrane</keyword>
<dbReference type="EMBL" id="MEUX01000001">
    <property type="protein sequence ID" value="OGC48080.1"/>
    <property type="molecule type" value="Genomic_DNA"/>
</dbReference>
<name>A0A1F4UTE9_UNCKA</name>
<dbReference type="Proteomes" id="UP000176444">
    <property type="component" value="Unassembled WGS sequence"/>
</dbReference>
<evidence type="ECO:0000256" key="1">
    <source>
        <dbReference type="SAM" id="Phobius"/>
    </source>
</evidence>
<accession>A0A1F4UTE9</accession>
<keyword evidence="1" id="KW-1133">Transmembrane helix</keyword>
<evidence type="ECO:0000313" key="3">
    <source>
        <dbReference type="Proteomes" id="UP000176444"/>
    </source>
</evidence>
<evidence type="ECO:0000313" key="2">
    <source>
        <dbReference type="EMBL" id="OGC48080.1"/>
    </source>
</evidence>
<keyword evidence="1" id="KW-0812">Transmembrane</keyword>
<evidence type="ECO:0008006" key="4">
    <source>
        <dbReference type="Google" id="ProtNLM"/>
    </source>
</evidence>
<reference evidence="2 3" key="1">
    <citation type="journal article" date="2016" name="Nat. Commun.">
        <title>Thousands of microbial genomes shed light on interconnected biogeochemical processes in an aquifer system.</title>
        <authorList>
            <person name="Anantharaman K."/>
            <person name="Brown C.T."/>
            <person name="Hug L.A."/>
            <person name="Sharon I."/>
            <person name="Castelle C.J."/>
            <person name="Probst A.J."/>
            <person name="Thomas B.C."/>
            <person name="Singh A."/>
            <person name="Wilkins M.J."/>
            <person name="Karaoz U."/>
            <person name="Brodie E.L."/>
            <person name="Williams K.H."/>
            <person name="Hubbard S.S."/>
            <person name="Banfield J.F."/>
        </authorList>
    </citation>
    <scope>NUCLEOTIDE SEQUENCE [LARGE SCALE GENOMIC DNA]</scope>
</reference>
<gene>
    <name evidence="2" type="ORF">A2713_01230</name>
</gene>
<dbReference type="AlphaFoldDB" id="A0A1F4UTE9"/>
<sequence>MKSSRFSKSSKRKKYFIIIFFALLFSLAFIFIKDFVRISELEVRGVLDTDIVNVSDLVSTEYKNKSYFDIDDSDIKKFIENSFPRYVFMKVVFIFPSKLVIDLKLREENYIIADFEGRLYSIDSNGFVFGVAFGNLKVDIRYDKNLEVGKTLNDEILKSALLYVDGKNEVVIQNDEISIKLDNGGKVILPTNADKSNILEISETLQKIIQKYRIENRGIEFIDMRFSKPVIKFK</sequence>
<proteinExistence type="predicted"/>
<organism evidence="2 3">
    <name type="scientific">candidate division WWE3 bacterium RIFCSPHIGHO2_01_FULL_35_17</name>
    <dbReference type="NCBI Taxonomy" id="1802614"/>
    <lineage>
        <taxon>Bacteria</taxon>
        <taxon>Katanobacteria</taxon>
    </lineage>
</organism>
<protein>
    <recommendedName>
        <fullName evidence="4">POTRA domain-containing protein</fullName>
    </recommendedName>
</protein>